<dbReference type="Pfam" id="PF13561">
    <property type="entry name" value="adh_short_C2"/>
    <property type="match status" value="1"/>
</dbReference>
<dbReference type="Gene3D" id="3.40.50.720">
    <property type="entry name" value="NAD(P)-binding Rossmann-like Domain"/>
    <property type="match status" value="1"/>
</dbReference>
<sequence>MDLHLRGKRVLITGASKGIGAAAAEAFAEEGCDLRLAARNVEQMQALADRLRSSHQIDVAVHGVDLRKPDELAALAAAAGDIDILVNNAGDIPGGSLDKIDEPTWRHAWDLKVFGFINLTRLVYAQMKARGHGVIVNDIGAAGEKFDANYICGSAGNAALMAFTRALGGKSLKDNIRVVGINPGPVETERHVTLMKTRAKTQLGDENRFRELQQGLPLGRAAKPREIADMMTFLASDRAGYTTGVIYTVDGGHSAGWGS</sequence>
<name>A0A165RUV4_9BRAD</name>
<keyword evidence="5" id="KW-1185">Reference proteome</keyword>
<accession>A0A165RUV4</accession>
<protein>
    <submittedName>
        <fullName evidence="4">Short-chain dehydrogenase</fullName>
    </submittedName>
</protein>
<keyword evidence="2" id="KW-0560">Oxidoreductase</keyword>
<dbReference type="OrthoDB" id="9804774at2"/>
<organism evidence="4 5">
    <name type="scientific">Tardiphaga robiniae</name>
    <dbReference type="NCBI Taxonomy" id="943830"/>
    <lineage>
        <taxon>Bacteria</taxon>
        <taxon>Pseudomonadati</taxon>
        <taxon>Pseudomonadota</taxon>
        <taxon>Alphaproteobacteria</taxon>
        <taxon>Hyphomicrobiales</taxon>
        <taxon>Nitrobacteraceae</taxon>
        <taxon>Tardiphaga</taxon>
    </lineage>
</organism>
<proteinExistence type="inferred from homology"/>
<dbReference type="EMBL" id="LVYV01000012">
    <property type="protein sequence ID" value="KZD23146.1"/>
    <property type="molecule type" value="Genomic_DNA"/>
</dbReference>
<evidence type="ECO:0000313" key="4">
    <source>
        <dbReference type="EMBL" id="KZD23146.1"/>
    </source>
</evidence>
<keyword evidence="3" id="KW-0520">NAD</keyword>
<gene>
    <name evidence="4" type="ORF">A4A58_07085</name>
</gene>
<comment type="caution">
    <text evidence="4">The sequence shown here is derived from an EMBL/GenBank/DDBJ whole genome shotgun (WGS) entry which is preliminary data.</text>
</comment>
<dbReference type="InterPro" id="IPR002347">
    <property type="entry name" value="SDR_fam"/>
</dbReference>
<dbReference type="PRINTS" id="PR00081">
    <property type="entry name" value="GDHRDH"/>
</dbReference>
<evidence type="ECO:0000256" key="3">
    <source>
        <dbReference type="ARBA" id="ARBA00023027"/>
    </source>
</evidence>
<evidence type="ECO:0000313" key="5">
    <source>
        <dbReference type="Proteomes" id="UP000076574"/>
    </source>
</evidence>
<dbReference type="AlphaFoldDB" id="A0A165RUV4"/>
<dbReference type="PANTHER" id="PTHR43477:SF4">
    <property type="entry name" value="DEHYDROGENASE_REDUCTASE SDR FAMILY MEMBER 6"/>
    <property type="match status" value="1"/>
</dbReference>
<dbReference type="RefSeq" id="WP_068733246.1">
    <property type="nucleotide sequence ID" value="NZ_LVYV01000012.1"/>
</dbReference>
<dbReference type="GO" id="GO:0016491">
    <property type="term" value="F:oxidoreductase activity"/>
    <property type="evidence" value="ECO:0007669"/>
    <property type="project" value="UniProtKB-KW"/>
</dbReference>
<dbReference type="Proteomes" id="UP000076574">
    <property type="component" value="Unassembled WGS sequence"/>
</dbReference>
<reference evidence="4 5" key="1">
    <citation type="submission" date="2016-03" db="EMBL/GenBank/DDBJ databases">
        <title>Microsymbionts genomes from the relict species Vavilovia formosa (Stev.) Fed.</title>
        <authorList>
            <person name="Kopat V."/>
            <person name="Chirak E."/>
            <person name="Kimeklis A."/>
            <person name="Andronov E."/>
        </authorList>
    </citation>
    <scope>NUCLEOTIDE SEQUENCE [LARGE SCALE GENOMIC DNA]</scope>
    <source>
        <strain evidence="4 5">Vaf07</strain>
    </source>
</reference>
<evidence type="ECO:0000256" key="2">
    <source>
        <dbReference type="ARBA" id="ARBA00023002"/>
    </source>
</evidence>
<dbReference type="NCBIfam" id="NF004779">
    <property type="entry name" value="PRK06125.1"/>
    <property type="match status" value="1"/>
</dbReference>
<dbReference type="InterPro" id="IPR036291">
    <property type="entry name" value="NAD(P)-bd_dom_sf"/>
</dbReference>
<dbReference type="InterPro" id="IPR051122">
    <property type="entry name" value="SDR_DHRS6-like"/>
</dbReference>
<dbReference type="SUPFAM" id="SSF51735">
    <property type="entry name" value="NAD(P)-binding Rossmann-fold domains"/>
    <property type="match status" value="1"/>
</dbReference>
<dbReference type="STRING" id="943830.A4A58_07085"/>
<evidence type="ECO:0000256" key="1">
    <source>
        <dbReference type="ARBA" id="ARBA00006484"/>
    </source>
</evidence>
<dbReference type="PANTHER" id="PTHR43477">
    <property type="entry name" value="DIHYDROANTICAPSIN 7-DEHYDROGENASE"/>
    <property type="match status" value="1"/>
</dbReference>
<comment type="similarity">
    <text evidence="1">Belongs to the short-chain dehydrogenases/reductases (SDR) family.</text>
</comment>